<dbReference type="PANTHER" id="PTHR30337:SF0">
    <property type="entry name" value="NUCLEASE SBCCD SUBUNIT D"/>
    <property type="match status" value="1"/>
</dbReference>
<name>A0A1Z3HVI8_9CYAN</name>
<dbReference type="Pfam" id="PF00149">
    <property type="entry name" value="Metallophos"/>
    <property type="match status" value="1"/>
</dbReference>
<dbReference type="GO" id="GO:0004115">
    <property type="term" value="F:3',5'-cyclic-AMP phosphodiesterase activity"/>
    <property type="evidence" value="ECO:0007669"/>
    <property type="project" value="UniProtKB-EC"/>
</dbReference>
<evidence type="ECO:0000313" key="7">
    <source>
        <dbReference type="EMBL" id="ASC74331.1"/>
    </source>
</evidence>
<dbReference type="CDD" id="cd00840">
    <property type="entry name" value="MPP_Mre11_N"/>
    <property type="match status" value="1"/>
</dbReference>
<feature type="domain" description="Calcineurin-like phosphoesterase" evidence="6">
    <location>
        <begin position="3"/>
        <end position="217"/>
    </location>
</feature>
<dbReference type="InterPro" id="IPR050535">
    <property type="entry name" value="DNA_Repair-Maintenance_Comp"/>
</dbReference>
<protein>
    <recommendedName>
        <fullName evidence="2">Nuclease SbcCD subunit D</fullName>
    </recommendedName>
</protein>
<evidence type="ECO:0000256" key="3">
    <source>
        <dbReference type="ARBA" id="ARBA00022722"/>
    </source>
</evidence>
<evidence type="ECO:0000256" key="5">
    <source>
        <dbReference type="ARBA" id="ARBA00022839"/>
    </source>
</evidence>
<keyword evidence="8" id="KW-1185">Reference proteome</keyword>
<organism evidence="7 8">
    <name type="scientific">Halomicronema hongdechloris C2206</name>
    <dbReference type="NCBI Taxonomy" id="1641165"/>
    <lineage>
        <taxon>Bacteria</taxon>
        <taxon>Bacillati</taxon>
        <taxon>Cyanobacteriota</taxon>
        <taxon>Cyanophyceae</taxon>
        <taxon>Nodosilineales</taxon>
        <taxon>Nodosilineaceae</taxon>
        <taxon>Halomicronema</taxon>
    </lineage>
</organism>
<reference evidence="7 8" key="1">
    <citation type="journal article" date="2016" name="Biochim. Biophys. Acta">
        <title>Characterization of red-shifted phycobilisomes isolated from the chlorophyll f-containing cyanobacterium Halomicronema hongdechloris.</title>
        <authorList>
            <person name="Li Y."/>
            <person name="Lin Y."/>
            <person name="Garvey C.J."/>
            <person name="Birch D."/>
            <person name="Corkery R.W."/>
            <person name="Loughlin P.C."/>
            <person name="Scheer H."/>
            <person name="Willows R.D."/>
            <person name="Chen M."/>
        </authorList>
    </citation>
    <scope>NUCLEOTIDE SEQUENCE [LARGE SCALE GENOMIC DNA]</scope>
    <source>
        <strain evidence="7 8">C2206</strain>
    </source>
</reference>
<dbReference type="AlphaFoldDB" id="A0A1Z3HVI8"/>
<evidence type="ECO:0000313" key="8">
    <source>
        <dbReference type="Proteomes" id="UP000191901"/>
    </source>
</evidence>
<keyword evidence="5" id="KW-0269">Exonuclease</keyword>
<dbReference type="PANTHER" id="PTHR30337">
    <property type="entry name" value="COMPONENT OF ATP-DEPENDENT DSDNA EXONUCLEASE"/>
    <property type="match status" value="1"/>
</dbReference>
<dbReference type="RefSeq" id="WP_080812411.1">
    <property type="nucleotide sequence ID" value="NZ_CP021983.2"/>
</dbReference>
<evidence type="ECO:0000256" key="4">
    <source>
        <dbReference type="ARBA" id="ARBA00022801"/>
    </source>
</evidence>
<dbReference type="EMBL" id="CP021983">
    <property type="protein sequence ID" value="ASC74331.1"/>
    <property type="molecule type" value="Genomic_DNA"/>
</dbReference>
<proteinExistence type="inferred from homology"/>
<comment type="similarity">
    <text evidence="1">Belongs to the SbcD family.</text>
</comment>
<evidence type="ECO:0000256" key="2">
    <source>
        <dbReference type="ARBA" id="ARBA00013365"/>
    </source>
</evidence>
<dbReference type="InterPro" id="IPR041796">
    <property type="entry name" value="Mre11_N"/>
</dbReference>
<accession>A0A1Z3HVI8</accession>
<dbReference type="Gene3D" id="3.60.21.10">
    <property type="match status" value="1"/>
</dbReference>
<gene>
    <name evidence="7" type="primary">cpdA</name>
    <name evidence="7" type="ORF">XM38_053060</name>
</gene>
<dbReference type="InterPro" id="IPR004843">
    <property type="entry name" value="Calcineurin-like_PHP"/>
</dbReference>
<sequence>MVKFLHVADVHLGFDRYDSRERTKDFFRAFQDVLQRYAIDEQVDFVLIAGDLFEHRTLQPAILNQAQLCLQDLKAANIPVFAIEGNHDNRPYGIVTSWLKYLSEWRLLTLLEPGNVAAGESFYCPWDEDRRRGGYIDLACGVRILGSNWYGAAAPRAIEQIADAMAELPPGPEHTVLMFHHGLAGQIARYAGALRYDDLLPLRQAGVDYLALGHIHKHYSVDGWVHNPGSLEANNVEEAQYERGAYLVELNGQGVQARLQRDYYQRPIARLRLLARGHESLRELEAAALSLLEEAIELGQVDPVQAPLLEFRIEGQVGFDRLEFDTRALQQALQQRSNAIICLLKYEVETVGYASPLAEEANRRQIEYDIFTDVLAGHRDYKKRAPELAHGLMDLKERQLQGHAEEALYAFVETLLEPGSQASSTTPAVTEEK</sequence>
<keyword evidence="4 7" id="KW-0378">Hydrolase</keyword>
<dbReference type="OrthoDB" id="9773856at2"/>
<dbReference type="SUPFAM" id="SSF56300">
    <property type="entry name" value="Metallo-dependent phosphatases"/>
    <property type="match status" value="1"/>
</dbReference>
<keyword evidence="3" id="KW-0540">Nuclease</keyword>
<evidence type="ECO:0000256" key="1">
    <source>
        <dbReference type="ARBA" id="ARBA00010555"/>
    </source>
</evidence>
<dbReference type="KEGG" id="hhg:XM38_053060"/>
<dbReference type="Proteomes" id="UP000191901">
    <property type="component" value="Chromosome"/>
</dbReference>
<dbReference type="GO" id="GO:0004527">
    <property type="term" value="F:exonuclease activity"/>
    <property type="evidence" value="ECO:0007669"/>
    <property type="project" value="UniProtKB-KW"/>
</dbReference>
<dbReference type="STRING" id="1641165.XM38_21050"/>
<evidence type="ECO:0000259" key="6">
    <source>
        <dbReference type="Pfam" id="PF00149"/>
    </source>
</evidence>
<dbReference type="InterPro" id="IPR029052">
    <property type="entry name" value="Metallo-depent_PP-like"/>
</dbReference>